<keyword evidence="3 10" id="KW-0436">Ligase</keyword>
<evidence type="ECO:0000256" key="8">
    <source>
        <dbReference type="RuleBase" id="RU000384"/>
    </source>
</evidence>
<name>A0AAF0IBT0_ODILC</name>
<dbReference type="SMART" id="SM01230">
    <property type="entry name" value="Gln-synt_C"/>
    <property type="match status" value="1"/>
</dbReference>
<dbReference type="InterPro" id="IPR008147">
    <property type="entry name" value="Gln_synt_N"/>
</dbReference>
<dbReference type="EMBL" id="CP091871">
    <property type="protein sequence ID" value="WEU41063.1"/>
    <property type="molecule type" value="Genomic_DNA"/>
</dbReference>
<comment type="subcellular location">
    <subcellularLocation>
        <location evidence="9">Cytoplasm</location>
    </subcellularLocation>
</comment>
<dbReference type="PROSITE" id="PS51986">
    <property type="entry name" value="GS_BETA_GRASP"/>
    <property type="match status" value="1"/>
</dbReference>
<keyword evidence="9" id="KW-0963">Cytoplasm</keyword>
<dbReference type="SUPFAM" id="SSF54368">
    <property type="entry name" value="Glutamine synthetase, N-terminal domain"/>
    <property type="match status" value="1"/>
</dbReference>
<dbReference type="InterPro" id="IPR008146">
    <property type="entry name" value="Gln_synth_cat_dom"/>
</dbReference>
<dbReference type="PROSITE" id="PS00180">
    <property type="entry name" value="GLNA_1"/>
    <property type="match status" value="1"/>
</dbReference>
<dbReference type="InterPro" id="IPR027302">
    <property type="entry name" value="Gln_synth_N_conserv_site"/>
</dbReference>
<dbReference type="Pfam" id="PF03951">
    <property type="entry name" value="Gln-synt_N"/>
    <property type="match status" value="1"/>
</dbReference>
<dbReference type="PANTHER" id="PTHR43785">
    <property type="entry name" value="GAMMA-GLUTAMYLPUTRESCINE SYNTHETASE"/>
    <property type="match status" value="1"/>
</dbReference>
<dbReference type="Proteomes" id="UP000186851">
    <property type="component" value="Chromosome"/>
</dbReference>
<dbReference type="GO" id="GO:0005524">
    <property type="term" value="F:ATP binding"/>
    <property type="evidence" value="ECO:0007669"/>
    <property type="project" value="UniProtKB-KW"/>
</dbReference>
<proteinExistence type="inferred from homology"/>
<dbReference type="InterPro" id="IPR036651">
    <property type="entry name" value="Gln_synt_N_sf"/>
</dbReference>
<reference evidence="13" key="2">
    <citation type="journal article" date="2022" name="Nat. Microbiol.">
        <title>A closed Candidatus Odinarchaeum chromosome exposes Asgard archaeal viruses.</title>
        <authorList>
            <person name="Tamarit D."/>
            <person name="Caceres E.F."/>
            <person name="Krupovic M."/>
            <person name="Nijland R."/>
            <person name="Eme L."/>
            <person name="Robinson N.P."/>
            <person name="Ettema T.J.G."/>
        </authorList>
    </citation>
    <scope>NUCLEOTIDE SEQUENCE</scope>
    <source>
        <strain evidence="13">LCB_4</strain>
    </source>
</reference>
<evidence type="ECO:0000256" key="5">
    <source>
        <dbReference type="ARBA" id="ARBA00022840"/>
    </source>
</evidence>
<dbReference type="InterPro" id="IPR027303">
    <property type="entry name" value="Gln_synth_gly_rich_site"/>
</dbReference>
<dbReference type="GO" id="GO:0006542">
    <property type="term" value="P:glutamine biosynthetic process"/>
    <property type="evidence" value="ECO:0007669"/>
    <property type="project" value="InterPro"/>
</dbReference>
<evidence type="ECO:0000313" key="14">
    <source>
        <dbReference type="Proteomes" id="UP000186851"/>
    </source>
</evidence>
<dbReference type="Gene3D" id="3.10.20.70">
    <property type="entry name" value="Glutamine synthetase, N-terminal domain"/>
    <property type="match status" value="1"/>
</dbReference>
<keyword evidence="5 10" id="KW-0067">ATP-binding</keyword>
<feature type="domain" description="GS beta-grasp" evidence="11">
    <location>
        <begin position="23"/>
        <end position="108"/>
    </location>
</feature>
<evidence type="ECO:0000256" key="10">
    <source>
        <dbReference type="RuleBase" id="RU004356"/>
    </source>
</evidence>
<protein>
    <recommendedName>
        <fullName evidence="10">Glutamine synthetase</fullName>
        <ecNumber evidence="10">6.3.1.2</ecNumber>
    </recommendedName>
</protein>
<dbReference type="GO" id="GO:0004356">
    <property type="term" value="F:glutamine synthetase activity"/>
    <property type="evidence" value="ECO:0007669"/>
    <property type="project" value="UniProtKB-EC"/>
</dbReference>
<dbReference type="SUPFAM" id="SSF55931">
    <property type="entry name" value="Glutamine synthetase/guanido kinase"/>
    <property type="match status" value="1"/>
</dbReference>
<dbReference type="Gene3D" id="3.30.590.10">
    <property type="entry name" value="Glutamine synthetase/guanido kinase, catalytic domain"/>
    <property type="match status" value="1"/>
</dbReference>
<dbReference type="PANTHER" id="PTHR43785:SF12">
    <property type="entry name" value="TYPE-1 GLUTAMINE SYNTHETASE 2"/>
    <property type="match status" value="1"/>
</dbReference>
<accession>A0AAF0IBT0</accession>
<evidence type="ECO:0000256" key="3">
    <source>
        <dbReference type="ARBA" id="ARBA00022598"/>
    </source>
</evidence>
<evidence type="ECO:0000259" key="12">
    <source>
        <dbReference type="PROSITE" id="PS51987"/>
    </source>
</evidence>
<evidence type="ECO:0000256" key="9">
    <source>
        <dbReference type="RuleBase" id="RU000385"/>
    </source>
</evidence>
<comment type="similarity">
    <text evidence="2 7 8">Belongs to the glutamine synthetase family.</text>
</comment>
<keyword evidence="6" id="KW-0460">Magnesium</keyword>
<gene>
    <name evidence="13" type="ORF">OdinLCB4_004160</name>
</gene>
<feature type="domain" description="GS catalytic" evidence="12">
    <location>
        <begin position="115"/>
        <end position="453"/>
    </location>
</feature>
<dbReference type="InterPro" id="IPR014746">
    <property type="entry name" value="Gln_synth/guanido_kin_cat_dom"/>
</dbReference>
<organism evidence="13 14">
    <name type="scientific">Odinarchaeota yellowstonii (strain LCB_4)</name>
    <dbReference type="NCBI Taxonomy" id="1841599"/>
    <lineage>
        <taxon>Archaea</taxon>
        <taxon>Promethearchaeati</taxon>
        <taxon>Candidatus Odinarchaeota</taxon>
        <taxon>Candidatus Odinarchaeia</taxon>
        <taxon>Candidatus Odinarchaeales</taxon>
        <taxon>Candidatus Odinarchaeaceae</taxon>
        <taxon>Candidatus Odinarchaeum</taxon>
    </lineage>
</organism>
<evidence type="ECO:0000259" key="11">
    <source>
        <dbReference type="PROSITE" id="PS51986"/>
    </source>
</evidence>
<comment type="catalytic activity">
    <reaction evidence="10">
        <text>L-glutamate + NH4(+) + ATP = L-glutamine + ADP + phosphate + H(+)</text>
        <dbReference type="Rhea" id="RHEA:16169"/>
        <dbReference type="ChEBI" id="CHEBI:15378"/>
        <dbReference type="ChEBI" id="CHEBI:28938"/>
        <dbReference type="ChEBI" id="CHEBI:29985"/>
        <dbReference type="ChEBI" id="CHEBI:30616"/>
        <dbReference type="ChEBI" id="CHEBI:43474"/>
        <dbReference type="ChEBI" id="CHEBI:58359"/>
        <dbReference type="ChEBI" id="CHEBI:456216"/>
        <dbReference type="EC" id="6.3.1.2"/>
    </reaction>
</comment>
<dbReference type="GO" id="GO:0005737">
    <property type="term" value="C:cytoplasm"/>
    <property type="evidence" value="ECO:0007669"/>
    <property type="project" value="UniProtKB-SubCell"/>
</dbReference>
<dbReference type="PROSITE" id="PS00181">
    <property type="entry name" value="GLNA_ATP"/>
    <property type="match status" value="1"/>
</dbReference>
<comment type="cofactor">
    <cofactor evidence="1">
        <name>Mg(2+)</name>
        <dbReference type="ChEBI" id="CHEBI:18420"/>
    </cofactor>
</comment>
<evidence type="ECO:0000256" key="4">
    <source>
        <dbReference type="ARBA" id="ARBA00022741"/>
    </source>
</evidence>
<evidence type="ECO:0000256" key="7">
    <source>
        <dbReference type="PROSITE-ProRule" id="PRU01330"/>
    </source>
</evidence>
<dbReference type="EC" id="6.3.1.2" evidence="10"/>
<reference evidence="13" key="1">
    <citation type="journal article" date="2017" name="Nature">
        <title>Asgard archaea illuminate the origin of eukaryotic cellular complexity.</title>
        <authorList>
            <person name="Zaremba-Niedzwiedzka K."/>
            <person name="Caceres E.F."/>
            <person name="Saw J.H."/>
            <person name="Backstrom D."/>
            <person name="Juzokaite L."/>
            <person name="Vancaester E."/>
            <person name="Seitz K.W."/>
            <person name="Anantharaman K."/>
            <person name="Starnawski P."/>
            <person name="Kjeldsen K.U."/>
            <person name="Scott M.B."/>
            <person name="Nunoura T."/>
            <person name="Banfield J.F."/>
            <person name="Schramm A."/>
            <person name="Baker B.J."/>
            <person name="Spang A."/>
            <person name="Ettema T.J.G."/>
        </authorList>
    </citation>
    <scope>NUCLEOTIDE SEQUENCE</scope>
    <source>
        <strain evidence="13">LCB_4</strain>
    </source>
</reference>
<dbReference type="AlphaFoldDB" id="A0AAF0IBT0"/>
<dbReference type="KEGG" id="oyw:OdinLCB4_004160"/>
<evidence type="ECO:0000256" key="6">
    <source>
        <dbReference type="ARBA" id="ARBA00022842"/>
    </source>
</evidence>
<evidence type="ECO:0000256" key="2">
    <source>
        <dbReference type="ARBA" id="ARBA00009897"/>
    </source>
</evidence>
<evidence type="ECO:0000313" key="13">
    <source>
        <dbReference type="EMBL" id="WEU41063.1"/>
    </source>
</evidence>
<dbReference type="Pfam" id="PF00120">
    <property type="entry name" value="Gln-synt_C"/>
    <property type="match status" value="1"/>
</dbReference>
<dbReference type="PROSITE" id="PS51987">
    <property type="entry name" value="GS_CATALYTIC"/>
    <property type="match status" value="1"/>
</dbReference>
<evidence type="ECO:0000256" key="1">
    <source>
        <dbReference type="ARBA" id="ARBA00001946"/>
    </source>
</evidence>
<sequence length="453" mass="51863">MIDYNDPKREEYVRNVLKIVSEKKLKFARLQFIDINGIVKSFAISTRYVEDALQNGQAFDGSSVTGFGQIEESDMIVIPDPSTFNIIPWRREEVSTCRMICDVYTPEMKRFEGDPRYILYKAVKKAEEMGYKYFCAPELEFFIMRPTDDLAKPKPIDLRGYFDLNPGGETEDLRREICDTAEQFGINIEVSHHEVAMGQNEIDFRYGEALETADRTVTMKTIIKTVAAQRGYIATFMPKPFFGVNGSGMHVHQSLWSLKGENLFYDERSKLNLLSDTALHFIAGQLKYGREMCAVLASWPNSYKRLLPGYEAPVYVAWGFKNRSPLIRVPNFSNKPSAARIEIRCPDPAGNPYLQLAVLLQAGLEGIKNKLQPPEPTDLNVYKLTFEERKKLGIVSLPETLGEALNEFENSAFMKEALGSVAFTNFLSVKRKEWDEYKSSISEWEIERYLTRL</sequence>
<keyword evidence="4 10" id="KW-0547">Nucleotide-binding</keyword>